<name>A0A9P0MA70_ACAOB</name>
<dbReference type="EMBL" id="CAKOFQ010007873">
    <property type="protein sequence ID" value="CAH2009353.1"/>
    <property type="molecule type" value="Genomic_DNA"/>
</dbReference>
<feature type="domain" description="DDE-1" evidence="1">
    <location>
        <begin position="153"/>
        <end position="205"/>
    </location>
</feature>
<dbReference type="InterPro" id="IPR004875">
    <property type="entry name" value="DDE_SF_endonuclease_dom"/>
</dbReference>
<accession>A0A9P0MA70</accession>
<dbReference type="AlphaFoldDB" id="A0A9P0MA70"/>
<evidence type="ECO:0000313" key="3">
    <source>
        <dbReference type="Proteomes" id="UP001152888"/>
    </source>
</evidence>
<dbReference type="GO" id="GO:0003676">
    <property type="term" value="F:nucleic acid binding"/>
    <property type="evidence" value="ECO:0007669"/>
    <property type="project" value="InterPro"/>
</dbReference>
<dbReference type="OrthoDB" id="71166at2759"/>
<organism evidence="2 3">
    <name type="scientific">Acanthoscelides obtectus</name>
    <name type="common">Bean weevil</name>
    <name type="synonym">Bruchus obtectus</name>
    <dbReference type="NCBI Taxonomy" id="200917"/>
    <lineage>
        <taxon>Eukaryota</taxon>
        <taxon>Metazoa</taxon>
        <taxon>Ecdysozoa</taxon>
        <taxon>Arthropoda</taxon>
        <taxon>Hexapoda</taxon>
        <taxon>Insecta</taxon>
        <taxon>Pterygota</taxon>
        <taxon>Neoptera</taxon>
        <taxon>Endopterygota</taxon>
        <taxon>Coleoptera</taxon>
        <taxon>Polyphaga</taxon>
        <taxon>Cucujiformia</taxon>
        <taxon>Chrysomeloidea</taxon>
        <taxon>Chrysomelidae</taxon>
        <taxon>Bruchinae</taxon>
        <taxon>Bruchini</taxon>
        <taxon>Acanthoscelides</taxon>
    </lineage>
</organism>
<keyword evidence="3" id="KW-1185">Reference proteome</keyword>
<dbReference type="Pfam" id="PF03184">
    <property type="entry name" value="DDE_1"/>
    <property type="match status" value="1"/>
</dbReference>
<evidence type="ECO:0000313" key="2">
    <source>
        <dbReference type="EMBL" id="CAH2009353.1"/>
    </source>
</evidence>
<sequence>IWDSKIHIRIQNKQIQVIKIHAAHLQYFPQKKNMNLSSRLKSLRLASRGFPRKKDDIMHSVQKFLIENPRPNPFNNNRPGECWFKAFLKRQPSIRQRTSEPVSAASACMAEKGIRNWFTDIKKYLNSKNISIEDRSRVYNCDETGFQVCPNTDGHKSHVSCELSLRCNDLNTEVIALYPNATRILQPCDVAVFRPINMGWKKAVREFNEKNPGELVNKLTFAPLLENFEENIVKLEPLYPEILK</sequence>
<protein>
    <recommendedName>
        <fullName evidence="1">DDE-1 domain-containing protein</fullName>
    </recommendedName>
</protein>
<feature type="non-terminal residue" evidence="2">
    <location>
        <position position="1"/>
    </location>
</feature>
<dbReference type="Proteomes" id="UP001152888">
    <property type="component" value="Unassembled WGS sequence"/>
</dbReference>
<gene>
    <name evidence="2" type="ORF">ACAOBT_LOCUS30800</name>
</gene>
<proteinExistence type="predicted"/>
<evidence type="ECO:0000259" key="1">
    <source>
        <dbReference type="Pfam" id="PF03184"/>
    </source>
</evidence>
<reference evidence="2" key="1">
    <citation type="submission" date="2022-03" db="EMBL/GenBank/DDBJ databases">
        <authorList>
            <person name="Sayadi A."/>
        </authorList>
    </citation>
    <scope>NUCLEOTIDE SEQUENCE</scope>
</reference>
<comment type="caution">
    <text evidence="2">The sequence shown here is derived from an EMBL/GenBank/DDBJ whole genome shotgun (WGS) entry which is preliminary data.</text>
</comment>